<keyword evidence="11" id="KW-1185">Reference proteome</keyword>
<dbReference type="SMART" id="SM00320">
    <property type="entry name" value="WD40"/>
    <property type="match status" value="6"/>
</dbReference>
<evidence type="ECO:0000256" key="1">
    <source>
        <dbReference type="ARBA" id="ARBA00022574"/>
    </source>
</evidence>
<dbReference type="OrthoDB" id="9801841at2"/>
<dbReference type="PROSITE" id="PS00108">
    <property type="entry name" value="PROTEIN_KINASE_ST"/>
    <property type="match status" value="1"/>
</dbReference>
<dbReference type="Proteomes" id="UP000440224">
    <property type="component" value="Unassembled WGS sequence"/>
</dbReference>
<dbReference type="GO" id="GO:0005524">
    <property type="term" value="F:ATP binding"/>
    <property type="evidence" value="ECO:0007669"/>
    <property type="project" value="UniProtKB-KW"/>
</dbReference>
<dbReference type="EMBL" id="WJIE01000002">
    <property type="protein sequence ID" value="MRG91856.1"/>
    <property type="molecule type" value="Genomic_DNA"/>
</dbReference>
<keyword evidence="1 7" id="KW-0853">WD repeat</keyword>
<dbReference type="InterPro" id="IPR001680">
    <property type="entry name" value="WD40_rpt"/>
</dbReference>
<dbReference type="PROSITE" id="PS50011">
    <property type="entry name" value="PROTEIN_KINASE_DOM"/>
    <property type="match status" value="1"/>
</dbReference>
<dbReference type="SUPFAM" id="SSF50998">
    <property type="entry name" value="Quinoprotein alcohol dehydrogenase-like"/>
    <property type="match status" value="1"/>
</dbReference>
<dbReference type="Gene3D" id="2.130.10.10">
    <property type="entry name" value="YVTN repeat-like/Quinoprotein amine dehydrogenase"/>
    <property type="match status" value="2"/>
</dbReference>
<dbReference type="PROSITE" id="PS50294">
    <property type="entry name" value="WD_REPEATS_REGION"/>
    <property type="match status" value="3"/>
</dbReference>
<dbReference type="CDD" id="cd00200">
    <property type="entry name" value="WD40"/>
    <property type="match status" value="1"/>
</dbReference>
<keyword evidence="4" id="KW-0547">Nucleotide-binding</keyword>
<dbReference type="PROSITE" id="PS50082">
    <property type="entry name" value="WD_REPEATS_2"/>
    <property type="match status" value="3"/>
</dbReference>
<feature type="repeat" description="WD" evidence="7">
    <location>
        <begin position="511"/>
        <end position="545"/>
    </location>
</feature>
<name>A0A6N7PLZ9_9BACT</name>
<keyword evidence="6" id="KW-0067">ATP-binding</keyword>
<dbReference type="Gene3D" id="3.30.200.20">
    <property type="entry name" value="Phosphorylase Kinase, domain 1"/>
    <property type="match status" value="1"/>
</dbReference>
<protein>
    <submittedName>
        <fullName evidence="10">Protein kinase</fullName>
    </submittedName>
</protein>
<dbReference type="InterPro" id="IPR015943">
    <property type="entry name" value="WD40/YVTN_repeat-like_dom_sf"/>
</dbReference>
<dbReference type="SUPFAM" id="SSF56112">
    <property type="entry name" value="Protein kinase-like (PK-like)"/>
    <property type="match status" value="1"/>
</dbReference>
<dbReference type="PRINTS" id="PR00320">
    <property type="entry name" value="GPROTEINBRPT"/>
</dbReference>
<organism evidence="10 11">
    <name type="scientific">Polyangium spumosum</name>
    <dbReference type="NCBI Taxonomy" id="889282"/>
    <lineage>
        <taxon>Bacteria</taxon>
        <taxon>Pseudomonadati</taxon>
        <taxon>Myxococcota</taxon>
        <taxon>Polyangia</taxon>
        <taxon>Polyangiales</taxon>
        <taxon>Polyangiaceae</taxon>
        <taxon>Polyangium</taxon>
    </lineage>
</organism>
<dbReference type="InterPro" id="IPR020472">
    <property type="entry name" value="WD40_PAC1"/>
</dbReference>
<dbReference type="InterPro" id="IPR008271">
    <property type="entry name" value="Ser/Thr_kinase_AS"/>
</dbReference>
<evidence type="ECO:0000256" key="5">
    <source>
        <dbReference type="ARBA" id="ARBA00022777"/>
    </source>
</evidence>
<dbReference type="PANTHER" id="PTHR43289">
    <property type="entry name" value="MITOGEN-ACTIVATED PROTEIN KINASE KINASE KINASE 20-RELATED"/>
    <property type="match status" value="1"/>
</dbReference>
<dbReference type="InterPro" id="IPR011047">
    <property type="entry name" value="Quinoprotein_ADH-like_sf"/>
</dbReference>
<proteinExistence type="predicted"/>
<dbReference type="GO" id="GO:0004674">
    <property type="term" value="F:protein serine/threonine kinase activity"/>
    <property type="evidence" value="ECO:0007669"/>
    <property type="project" value="TreeGrafter"/>
</dbReference>
<dbReference type="InterPro" id="IPR011009">
    <property type="entry name" value="Kinase-like_dom_sf"/>
</dbReference>
<gene>
    <name evidence="10" type="ORF">GF068_07945</name>
</gene>
<evidence type="ECO:0000256" key="8">
    <source>
        <dbReference type="SAM" id="MobiDB-lite"/>
    </source>
</evidence>
<evidence type="ECO:0000256" key="4">
    <source>
        <dbReference type="ARBA" id="ARBA00022741"/>
    </source>
</evidence>
<evidence type="ECO:0000256" key="6">
    <source>
        <dbReference type="ARBA" id="ARBA00022840"/>
    </source>
</evidence>
<dbReference type="SMART" id="SM00220">
    <property type="entry name" value="S_TKc"/>
    <property type="match status" value="1"/>
</dbReference>
<keyword evidence="2" id="KW-0808">Transferase</keyword>
<accession>A0A6N7PLZ9</accession>
<dbReference type="Pfam" id="PF00400">
    <property type="entry name" value="WD40"/>
    <property type="match status" value="4"/>
</dbReference>
<dbReference type="InterPro" id="IPR000719">
    <property type="entry name" value="Prot_kinase_dom"/>
</dbReference>
<dbReference type="Pfam" id="PF00069">
    <property type="entry name" value="Pkinase"/>
    <property type="match status" value="1"/>
</dbReference>
<feature type="region of interest" description="Disordered" evidence="8">
    <location>
        <begin position="300"/>
        <end position="328"/>
    </location>
</feature>
<feature type="compositionally biased region" description="Basic residues" evidence="8">
    <location>
        <begin position="303"/>
        <end position="312"/>
    </location>
</feature>
<feature type="repeat" description="WD" evidence="7">
    <location>
        <begin position="553"/>
        <end position="597"/>
    </location>
</feature>
<evidence type="ECO:0000256" key="2">
    <source>
        <dbReference type="ARBA" id="ARBA00022679"/>
    </source>
</evidence>
<evidence type="ECO:0000256" key="7">
    <source>
        <dbReference type="PROSITE-ProRule" id="PRU00221"/>
    </source>
</evidence>
<dbReference type="PANTHER" id="PTHR43289:SF6">
    <property type="entry name" value="SERINE_THREONINE-PROTEIN KINASE NEKL-3"/>
    <property type="match status" value="1"/>
</dbReference>
<keyword evidence="3" id="KW-0677">Repeat</keyword>
<dbReference type="AlphaFoldDB" id="A0A6N7PLZ9"/>
<reference evidence="10 11" key="1">
    <citation type="submission" date="2019-10" db="EMBL/GenBank/DDBJ databases">
        <title>A soil myxobacterium in the family Polyangiaceae.</title>
        <authorList>
            <person name="Li Y."/>
            <person name="Wang J."/>
        </authorList>
    </citation>
    <scope>NUCLEOTIDE SEQUENCE [LARGE SCALE GENOMIC DNA]</scope>
    <source>
        <strain evidence="10 11">DSM 14734</strain>
    </source>
</reference>
<evidence type="ECO:0000259" key="9">
    <source>
        <dbReference type="PROSITE" id="PS50011"/>
    </source>
</evidence>
<evidence type="ECO:0000256" key="3">
    <source>
        <dbReference type="ARBA" id="ARBA00022737"/>
    </source>
</evidence>
<dbReference type="Gene3D" id="1.10.510.10">
    <property type="entry name" value="Transferase(Phosphotransferase) domain 1"/>
    <property type="match status" value="1"/>
</dbReference>
<sequence>MPRGARPGPTAVGCAVMPTAGHHLTPTLKLVRPLEAGAMGTVWAAEDLALGARVAVKLMAPADAHNEAAILRFRQEAQAAARIKSPYVASVLDHGVTAQGQPYIVMELLEGETLRRRMKRLGPLPCEDVVRLFGQAARGVGAAHALGVVHRDIKPENLFVIEVEGAPFLKVLDFGIAKQLDMTSRLTSTGAAMGTPPYMSPEQYDDTKSVDHRTDLWAMAVVVYEMLTGQLPFTGASLVAMAYAVAKGEFLPPSVLRAEAPRAVDAWMERAFSLDMEARFGSALEMAEAFAAAMQPAEPRAPRSARLHHPRTRGLSPPPAPAPEGIRGGGELRLQIVEDRARGFLSVSAPGTWARAIAFDERAESLFMAFATGEVSCLDLATKRLRWSCLLPTRLVCLGVGAGVLAVGATDGKIFLFDPVRGRLSSTLVHDTTVVRALAIDAGAGTLAACSDGARISLWRLSTGECLRVVEDHADGVRGIAFDKMNRLWASASRDATVRLWDAGLRPVHVLRDPQSAVGCVAFSPDGSFLAAGRGDRSVLVWAVRGWVLRRTLTGQRGRICSLSFLPDAGMPGALVSGAEDGTMRVWAVESGKVQVTLGAGGAVVECVAASLDGQRIASASADGKVHVYRWPIHPSMLDTVVK</sequence>
<feature type="repeat" description="WD" evidence="7">
    <location>
        <begin position="470"/>
        <end position="502"/>
    </location>
</feature>
<evidence type="ECO:0000313" key="10">
    <source>
        <dbReference type="EMBL" id="MRG91856.1"/>
    </source>
</evidence>
<keyword evidence="5 10" id="KW-0418">Kinase</keyword>
<comment type="caution">
    <text evidence="10">The sequence shown here is derived from an EMBL/GenBank/DDBJ whole genome shotgun (WGS) entry which is preliminary data.</text>
</comment>
<feature type="domain" description="Protein kinase" evidence="9">
    <location>
        <begin position="28"/>
        <end position="291"/>
    </location>
</feature>
<dbReference type="CDD" id="cd14014">
    <property type="entry name" value="STKc_PknB_like"/>
    <property type="match status" value="1"/>
</dbReference>
<evidence type="ECO:0000313" key="11">
    <source>
        <dbReference type="Proteomes" id="UP000440224"/>
    </source>
</evidence>